<evidence type="ECO:0000259" key="3">
    <source>
        <dbReference type="PROSITE" id="PS50914"/>
    </source>
</evidence>
<dbReference type="AlphaFoldDB" id="A0AAE3NC05"/>
<dbReference type="InterPro" id="IPR007055">
    <property type="entry name" value="BON_dom"/>
</dbReference>
<comment type="caution">
    <text evidence="4">The sequence shown here is derived from an EMBL/GenBank/DDBJ whole genome shotgun (WGS) entry which is preliminary data.</text>
</comment>
<evidence type="ECO:0000313" key="5">
    <source>
        <dbReference type="Proteomes" id="UP001212602"/>
    </source>
</evidence>
<dbReference type="PROSITE" id="PS51257">
    <property type="entry name" value="PROKAR_LIPOPROTEIN"/>
    <property type="match status" value="1"/>
</dbReference>
<name>A0AAE3NC05_9BURK</name>
<dbReference type="InterPro" id="IPR014004">
    <property type="entry name" value="Transpt-assoc_nodulatn_dom_bac"/>
</dbReference>
<dbReference type="InterPro" id="IPR051686">
    <property type="entry name" value="Lipoprotein_DolP"/>
</dbReference>
<dbReference type="PANTHER" id="PTHR34606:SF4">
    <property type="entry name" value="OUTER MEMBRANE LIPOPROTEIN DOLP"/>
    <property type="match status" value="1"/>
</dbReference>
<feature type="compositionally biased region" description="Low complexity" evidence="2">
    <location>
        <begin position="224"/>
        <end position="239"/>
    </location>
</feature>
<dbReference type="Proteomes" id="UP001212602">
    <property type="component" value="Unassembled WGS sequence"/>
</dbReference>
<keyword evidence="1" id="KW-0732">Signal</keyword>
<dbReference type="RefSeq" id="WP_271430092.1">
    <property type="nucleotide sequence ID" value="NZ_JAQIPB010000012.1"/>
</dbReference>
<feature type="region of interest" description="Disordered" evidence="2">
    <location>
        <begin position="208"/>
        <end position="272"/>
    </location>
</feature>
<organism evidence="4 5">
    <name type="scientific">Xenophilus arseniciresistens</name>
    <dbReference type="NCBI Taxonomy" id="1283306"/>
    <lineage>
        <taxon>Bacteria</taxon>
        <taxon>Pseudomonadati</taxon>
        <taxon>Pseudomonadota</taxon>
        <taxon>Betaproteobacteria</taxon>
        <taxon>Burkholderiales</taxon>
        <taxon>Comamonadaceae</taxon>
        <taxon>Xenophilus</taxon>
    </lineage>
</organism>
<evidence type="ECO:0000313" key="4">
    <source>
        <dbReference type="EMBL" id="MDA7418891.1"/>
    </source>
</evidence>
<evidence type="ECO:0000256" key="2">
    <source>
        <dbReference type="SAM" id="MobiDB-lite"/>
    </source>
</evidence>
<evidence type="ECO:0000256" key="1">
    <source>
        <dbReference type="ARBA" id="ARBA00022729"/>
    </source>
</evidence>
<dbReference type="PANTHER" id="PTHR34606">
    <property type="entry name" value="BON DOMAIN-CONTAINING PROTEIN"/>
    <property type="match status" value="1"/>
</dbReference>
<keyword evidence="5" id="KW-1185">Reference proteome</keyword>
<dbReference type="PROSITE" id="PS50914">
    <property type="entry name" value="BON"/>
    <property type="match status" value="2"/>
</dbReference>
<reference evidence="4" key="1">
    <citation type="submission" date="2023-01" db="EMBL/GenBank/DDBJ databases">
        <title>Xenophilus mangrovi sp. nov., isolated from soil of Mangrove nature reserve.</title>
        <authorList>
            <person name="Xu S."/>
            <person name="Liu Z."/>
            <person name="Xu Y."/>
        </authorList>
    </citation>
    <scope>NUCLEOTIDE SEQUENCE</scope>
    <source>
        <strain evidence="4">YW8</strain>
    </source>
</reference>
<feature type="domain" description="BON" evidence="3">
    <location>
        <begin position="136"/>
        <end position="203"/>
    </location>
</feature>
<dbReference type="Pfam" id="PF04972">
    <property type="entry name" value="BON"/>
    <property type="match status" value="2"/>
</dbReference>
<dbReference type="EMBL" id="JAQIPB010000012">
    <property type="protein sequence ID" value="MDA7418891.1"/>
    <property type="molecule type" value="Genomic_DNA"/>
</dbReference>
<gene>
    <name evidence="4" type="ORF">PGB34_21180</name>
</gene>
<proteinExistence type="predicted"/>
<feature type="domain" description="BON" evidence="3">
    <location>
        <begin position="60"/>
        <end position="127"/>
    </location>
</feature>
<dbReference type="Gene3D" id="3.40.1520.20">
    <property type="match status" value="1"/>
</dbReference>
<protein>
    <submittedName>
        <fullName evidence="4">BON domain-containing protein</fullName>
    </submittedName>
</protein>
<sequence>MSHKIATTPRPALRAALAITSAAALLGALAGCVPLVVGGAAATGIGVLATDPRSSGAQLDDQGIELRTAARIREIANDYMNITTISFNRQVLMIGTVASEADKQRAQEAVRSVPNVRSVLNEVVVGPALDITRRSNDAWITSKVKASLLDARDVPGNSFKVVTEGGVVYLMGLATRPQVERATDITRGISGVVKVVRAVEVLSDAQFSGGASEGATGLQSSSVPGAMAPGTAPAPAGHVPLPPMQPMPAPGTPTMVNPSAPATPGVVTTPVR</sequence>
<accession>A0AAE3NC05</accession>
<feature type="compositionally biased region" description="Pro residues" evidence="2">
    <location>
        <begin position="240"/>
        <end position="251"/>
    </location>
</feature>
<dbReference type="SMART" id="SM00749">
    <property type="entry name" value="BON"/>
    <property type="match status" value="1"/>
</dbReference>